<accession>A0AAN6V808</accession>
<dbReference type="InterPro" id="IPR001708">
    <property type="entry name" value="YidC/ALB3/OXA1/COX18"/>
</dbReference>
<dbReference type="AlphaFoldDB" id="A0AAN6V808"/>
<evidence type="ECO:0000256" key="5">
    <source>
        <dbReference type="ARBA" id="ARBA00023136"/>
    </source>
</evidence>
<evidence type="ECO:0000256" key="4">
    <source>
        <dbReference type="ARBA" id="ARBA00022989"/>
    </source>
</evidence>
<evidence type="ECO:0000313" key="7">
    <source>
        <dbReference type="EMBL" id="KAK4146427.1"/>
    </source>
</evidence>
<dbReference type="GO" id="GO:0005743">
    <property type="term" value="C:mitochondrial inner membrane"/>
    <property type="evidence" value="ECO:0007669"/>
    <property type="project" value="TreeGrafter"/>
</dbReference>
<protein>
    <submittedName>
        <fullName evidence="7">Mitochondrial inner membrane protein OXA1L</fullName>
    </submittedName>
</protein>
<evidence type="ECO:0000256" key="2">
    <source>
        <dbReference type="ARBA" id="ARBA00009877"/>
    </source>
</evidence>
<sequence length="380" mass="41658">MATPAIRTLPLPNPNHHGHQQIRPFSLYPLIETTLSLSHTALTTLHTATGTPWFLTIPLFSLAVSLFTRLPAIIYSRHTHQRLQRIQPLANAWRARVTHDLQGDGGRGRGQQLTPKSFYNHARAAQSKLYRRWGVHTWRETGMRVAAVPFWLVGIESIRRICGGPRGVVGTFLFGRGEGVMTTTAGGWVDGSVTAASTSAADIQQAVVAASSSSSSGYAADPTLMTGGCLWFPDLTAADPLHILPLALSVVFVLNIMPNTMSGIRLLFGARDPQNPGTSDAAVLDPAMKWRLRLQRSLLMVGIAVGPLTMDLPCALHLYWITSSLSGNLQAQVISKLMPLPKTVPPAKMQEPIFISPTRESVAFEEERARQWAQEKRNRQ</sequence>
<proteinExistence type="inferred from homology"/>
<comment type="subcellular location">
    <subcellularLocation>
        <location evidence="1">Membrane</location>
        <topology evidence="1">Multi-pass membrane protein</topology>
    </subcellularLocation>
</comment>
<organism evidence="7 8">
    <name type="scientific">Dichotomopilus funicola</name>
    <dbReference type="NCBI Taxonomy" id="1934379"/>
    <lineage>
        <taxon>Eukaryota</taxon>
        <taxon>Fungi</taxon>
        <taxon>Dikarya</taxon>
        <taxon>Ascomycota</taxon>
        <taxon>Pezizomycotina</taxon>
        <taxon>Sordariomycetes</taxon>
        <taxon>Sordariomycetidae</taxon>
        <taxon>Sordariales</taxon>
        <taxon>Chaetomiaceae</taxon>
        <taxon>Dichotomopilus</taxon>
    </lineage>
</organism>
<dbReference type="GO" id="GO:0033617">
    <property type="term" value="P:mitochondrial respiratory chain complex IV assembly"/>
    <property type="evidence" value="ECO:0007669"/>
    <property type="project" value="TreeGrafter"/>
</dbReference>
<dbReference type="PANTHER" id="PTHR12428">
    <property type="entry name" value="OXA1"/>
    <property type="match status" value="1"/>
</dbReference>
<keyword evidence="4 6" id="KW-1133">Transmembrane helix</keyword>
<comment type="similarity">
    <text evidence="2">Belongs to the OXA1/ALB3/YidC family.</text>
</comment>
<dbReference type="EMBL" id="MU853561">
    <property type="protein sequence ID" value="KAK4146427.1"/>
    <property type="molecule type" value="Genomic_DNA"/>
</dbReference>
<evidence type="ECO:0000256" key="6">
    <source>
        <dbReference type="SAM" id="Phobius"/>
    </source>
</evidence>
<evidence type="ECO:0000256" key="1">
    <source>
        <dbReference type="ARBA" id="ARBA00004141"/>
    </source>
</evidence>
<gene>
    <name evidence="7" type="ORF">C8A04DRAFT_34898</name>
</gene>
<keyword evidence="8" id="KW-1185">Reference proteome</keyword>
<keyword evidence="3 6" id="KW-0812">Transmembrane</keyword>
<dbReference type="GO" id="GO:0032979">
    <property type="term" value="P:protein insertion into mitochondrial inner membrane from matrix"/>
    <property type="evidence" value="ECO:0007669"/>
    <property type="project" value="TreeGrafter"/>
</dbReference>
<dbReference type="PANTHER" id="PTHR12428:SF65">
    <property type="entry name" value="CYTOCHROME C OXIDASE ASSEMBLY PROTEIN COX18, MITOCHONDRIAL"/>
    <property type="match status" value="1"/>
</dbReference>
<reference evidence="7" key="2">
    <citation type="submission" date="2023-05" db="EMBL/GenBank/DDBJ databases">
        <authorList>
            <consortium name="Lawrence Berkeley National Laboratory"/>
            <person name="Steindorff A."/>
            <person name="Hensen N."/>
            <person name="Bonometti L."/>
            <person name="Westerberg I."/>
            <person name="Brannstrom I.O."/>
            <person name="Guillou S."/>
            <person name="Cros-Aarteil S."/>
            <person name="Calhoun S."/>
            <person name="Haridas S."/>
            <person name="Kuo A."/>
            <person name="Mondo S."/>
            <person name="Pangilinan J."/>
            <person name="Riley R."/>
            <person name="Labutti K."/>
            <person name="Andreopoulos B."/>
            <person name="Lipzen A."/>
            <person name="Chen C."/>
            <person name="Yanf M."/>
            <person name="Daum C."/>
            <person name="Ng V."/>
            <person name="Clum A."/>
            <person name="Ohm R."/>
            <person name="Martin F."/>
            <person name="Silar P."/>
            <person name="Natvig D."/>
            <person name="Lalanne C."/>
            <person name="Gautier V."/>
            <person name="Ament-Velasquez S.L."/>
            <person name="Kruys A."/>
            <person name="Hutchinson M.I."/>
            <person name="Powell A.J."/>
            <person name="Barry K."/>
            <person name="Miller A.N."/>
            <person name="Grigoriev I.V."/>
            <person name="Debuchy R."/>
            <person name="Gladieux P."/>
            <person name="Thoren M.H."/>
            <person name="Johannesson H."/>
        </authorList>
    </citation>
    <scope>NUCLEOTIDE SEQUENCE</scope>
    <source>
        <strain evidence="7">CBS 141.50</strain>
    </source>
</reference>
<dbReference type="GeneID" id="87819592"/>
<evidence type="ECO:0000256" key="3">
    <source>
        <dbReference type="ARBA" id="ARBA00022692"/>
    </source>
</evidence>
<feature type="transmembrane region" description="Helical" evidence="6">
    <location>
        <begin position="298"/>
        <end position="320"/>
    </location>
</feature>
<dbReference type="RefSeq" id="XP_062639798.1">
    <property type="nucleotide sequence ID" value="XM_062782979.1"/>
</dbReference>
<reference evidence="7" key="1">
    <citation type="journal article" date="2023" name="Mol. Phylogenet. Evol.">
        <title>Genome-scale phylogeny and comparative genomics of the fungal order Sordariales.</title>
        <authorList>
            <person name="Hensen N."/>
            <person name="Bonometti L."/>
            <person name="Westerberg I."/>
            <person name="Brannstrom I.O."/>
            <person name="Guillou S."/>
            <person name="Cros-Aarteil S."/>
            <person name="Calhoun S."/>
            <person name="Haridas S."/>
            <person name="Kuo A."/>
            <person name="Mondo S."/>
            <person name="Pangilinan J."/>
            <person name="Riley R."/>
            <person name="LaButti K."/>
            <person name="Andreopoulos B."/>
            <person name="Lipzen A."/>
            <person name="Chen C."/>
            <person name="Yan M."/>
            <person name="Daum C."/>
            <person name="Ng V."/>
            <person name="Clum A."/>
            <person name="Steindorff A."/>
            <person name="Ohm R.A."/>
            <person name="Martin F."/>
            <person name="Silar P."/>
            <person name="Natvig D.O."/>
            <person name="Lalanne C."/>
            <person name="Gautier V."/>
            <person name="Ament-Velasquez S.L."/>
            <person name="Kruys A."/>
            <person name="Hutchinson M.I."/>
            <person name="Powell A.J."/>
            <person name="Barry K."/>
            <person name="Miller A.N."/>
            <person name="Grigoriev I.V."/>
            <person name="Debuchy R."/>
            <person name="Gladieux P."/>
            <person name="Hiltunen Thoren M."/>
            <person name="Johannesson H."/>
        </authorList>
    </citation>
    <scope>NUCLEOTIDE SEQUENCE</scope>
    <source>
        <strain evidence="7">CBS 141.50</strain>
    </source>
</reference>
<name>A0AAN6V808_9PEZI</name>
<evidence type="ECO:0000313" key="8">
    <source>
        <dbReference type="Proteomes" id="UP001302676"/>
    </source>
</evidence>
<comment type="caution">
    <text evidence="7">The sequence shown here is derived from an EMBL/GenBank/DDBJ whole genome shotgun (WGS) entry which is preliminary data.</text>
</comment>
<dbReference type="GO" id="GO:0032977">
    <property type="term" value="F:membrane insertase activity"/>
    <property type="evidence" value="ECO:0007669"/>
    <property type="project" value="InterPro"/>
</dbReference>
<keyword evidence="5 6" id="KW-0472">Membrane</keyword>
<dbReference type="Proteomes" id="UP001302676">
    <property type="component" value="Unassembled WGS sequence"/>
</dbReference>
<feature type="transmembrane region" description="Helical" evidence="6">
    <location>
        <begin position="53"/>
        <end position="75"/>
    </location>
</feature>